<evidence type="ECO:0000313" key="1">
    <source>
        <dbReference type="EMBL" id="CAB5386671.1"/>
    </source>
</evidence>
<organism evidence="1 2">
    <name type="scientific">Rhizophagus irregularis</name>
    <dbReference type="NCBI Taxonomy" id="588596"/>
    <lineage>
        <taxon>Eukaryota</taxon>
        <taxon>Fungi</taxon>
        <taxon>Fungi incertae sedis</taxon>
        <taxon>Mucoromycota</taxon>
        <taxon>Glomeromycotina</taxon>
        <taxon>Glomeromycetes</taxon>
        <taxon>Glomerales</taxon>
        <taxon>Glomeraceae</taxon>
        <taxon>Rhizophagus</taxon>
    </lineage>
</organism>
<dbReference type="EMBL" id="CAGKOT010000056">
    <property type="protein sequence ID" value="CAB5386671.1"/>
    <property type="molecule type" value="Genomic_DNA"/>
</dbReference>
<protein>
    <submittedName>
        <fullName evidence="1">Uncharacterized protein</fullName>
    </submittedName>
</protein>
<comment type="caution">
    <text evidence="1">The sequence shown here is derived from an EMBL/GenBank/DDBJ whole genome shotgun (WGS) entry which is preliminary data.</text>
</comment>
<reference evidence="1" key="1">
    <citation type="submission" date="2020-05" db="EMBL/GenBank/DDBJ databases">
        <authorList>
            <person name="Rincon C."/>
            <person name="Sanders R I."/>
            <person name="Robbins C."/>
            <person name="Chaturvedi A."/>
        </authorList>
    </citation>
    <scope>NUCLEOTIDE SEQUENCE</scope>
    <source>
        <strain evidence="1">CHB12</strain>
    </source>
</reference>
<evidence type="ECO:0000313" key="2">
    <source>
        <dbReference type="Proteomes" id="UP000684084"/>
    </source>
</evidence>
<proteinExistence type="predicted"/>
<dbReference type="VEuPathDB" id="FungiDB:FUN_004599"/>
<accession>A0A2I1ELJ2</accession>
<name>A0A2I1ELJ2_9GLOM</name>
<dbReference type="AlphaFoldDB" id="A0A2I1ELJ2"/>
<sequence length="107" mass="12360">MLVWNFIFGMPILELLEIFVGGTKSILFHSNPDQKRFQSKIIVPPIPPILPDPPNPWPNFSYDRRHRCYLRKENYESIESKSILVEGNSLIIDKFIDTSGTLEVEGD</sequence>
<dbReference type="OrthoDB" id="2376303at2759"/>
<gene>
    <name evidence="1" type="ORF">CHRIB12_LOCUS19807</name>
</gene>
<dbReference type="Proteomes" id="UP000684084">
    <property type="component" value="Unassembled WGS sequence"/>
</dbReference>